<evidence type="ECO:0000313" key="2">
    <source>
        <dbReference type="Proteomes" id="UP000636110"/>
    </source>
</evidence>
<name>A0ABR6ET33_9SPHI</name>
<organism evidence="1 2">
    <name type="scientific">Pedobacter gandavensis</name>
    <dbReference type="NCBI Taxonomy" id="2679963"/>
    <lineage>
        <taxon>Bacteria</taxon>
        <taxon>Pseudomonadati</taxon>
        <taxon>Bacteroidota</taxon>
        <taxon>Sphingobacteriia</taxon>
        <taxon>Sphingobacteriales</taxon>
        <taxon>Sphingobacteriaceae</taxon>
        <taxon>Pedobacter</taxon>
    </lineage>
</organism>
<reference evidence="1 2" key="1">
    <citation type="submission" date="2019-11" db="EMBL/GenBank/DDBJ databases">
        <title>Description of Pedobacter sp. LMG 31462T.</title>
        <authorList>
            <person name="Carlier A."/>
            <person name="Qi S."/>
            <person name="Vandamme P."/>
        </authorList>
    </citation>
    <scope>NUCLEOTIDE SEQUENCE [LARGE SCALE GENOMIC DNA]</scope>
    <source>
        <strain evidence="1 2">LMG 31462</strain>
    </source>
</reference>
<dbReference type="PROSITE" id="PS51257">
    <property type="entry name" value="PROKAR_LIPOPROTEIN"/>
    <property type="match status" value="1"/>
</dbReference>
<evidence type="ECO:0000313" key="1">
    <source>
        <dbReference type="EMBL" id="MBB2148428.1"/>
    </source>
</evidence>
<keyword evidence="2" id="KW-1185">Reference proteome</keyword>
<proteinExistence type="predicted"/>
<comment type="caution">
    <text evidence="1">The sequence shown here is derived from an EMBL/GenBank/DDBJ whole genome shotgun (WGS) entry which is preliminary data.</text>
</comment>
<sequence>MRALYPLLLFAVVFFGSCKKDNSLEESIPAIVKQAGVLRVECANCVVNYKINFKKYSVKIDKGSNDIAFYYSGNFNLVAEVVSKEDQKIRVLVIDAFGRVVSNQLKNWNEGESSLQTFVINIK</sequence>
<gene>
    <name evidence="1" type="ORF">GM920_05835</name>
</gene>
<dbReference type="Proteomes" id="UP000636110">
    <property type="component" value="Unassembled WGS sequence"/>
</dbReference>
<protein>
    <recommendedName>
        <fullName evidence="3">Lipoprotein</fullName>
    </recommendedName>
</protein>
<dbReference type="RefSeq" id="WP_182954350.1">
    <property type="nucleotide sequence ID" value="NZ_WNXC01000001.1"/>
</dbReference>
<dbReference type="EMBL" id="WNXC01000001">
    <property type="protein sequence ID" value="MBB2148428.1"/>
    <property type="molecule type" value="Genomic_DNA"/>
</dbReference>
<accession>A0ABR6ET33</accession>
<evidence type="ECO:0008006" key="3">
    <source>
        <dbReference type="Google" id="ProtNLM"/>
    </source>
</evidence>